<organism evidence="12 13">
    <name type="scientific">Sphaerisporangium rhizosphaerae</name>
    <dbReference type="NCBI Taxonomy" id="2269375"/>
    <lineage>
        <taxon>Bacteria</taxon>
        <taxon>Bacillati</taxon>
        <taxon>Actinomycetota</taxon>
        <taxon>Actinomycetes</taxon>
        <taxon>Streptosporangiales</taxon>
        <taxon>Streptosporangiaceae</taxon>
        <taxon>Sphaerisporangium</taxon>
    </lineage>
</organism>
<feature type="domain" description="CBM2" evidence="11">
    <location>
        <begin position="214"/>
        <end position="323"/>
    </location>
</feature>
<keyword evidence="7" id="KW-0119">Carbohydrate metabolism</keyword>
<dbReference type="PANTHER" id="PTHR38050">
    <property type="match status" value="1"/>
</dbReference>
<keyword evidence="4" id="KW-0858">Xylan degradation</keyword>
<protein>
    <submittedName>
        <fullName evidence="12">Cellulose binding domain-containing protein</fullName>
    </submittedName>
</protein>
<feature type="compositionally biased region" description="Pro residues" evidence="10">
    <location>
        <begin position="187"/>
        <end position="215"/>
    </location>
</feature>
<evidence type="ECO:0000256" key="5">
    <source>
        <dbReference type="ARBA" id="ARBA00022729"/>
    </source>
</evidence>
<keyword evidence="6" id="KW-0378">Hydrolase</keyword>
<dbReference type="RefSeq" id="WP_380831950.1">
    <property type="nucleotide sequence ID" value="NZ_JBHTCG010000049.1"/>
</dbReference>
<evidence type="ECO:0000256" key="10">
    <source>
        <dbReference type="SAM" id="MobiDB-lite"/>
    </source>
</evidence>
<dbReference type="InterPro" id="IPR043595">
    <property type="entry name" value="FaeB/C/D"/>
</dbReference>
<evidence type="ECO:0000259" key="11">
    <source>
        <dbReference type="PROSITE" id="PS51173"/>
    </source>
</evidence>
<dbReference type="InterPro" id="IPR012291">
    <property type="entry name" value="CBM2_carb-bd_dom_sf"/>
</dbReference>
<feature type="region of interest" description="Disordered" evidence="10">
    <location>
        <begin position="183"/>
        <end position="218"/>
    </location>
</feature>
<evidence type="ECO:0000256" key="7">
    <source>
        <dbReference type="ARBA" id="ARBA00023277"/>
    </source>
</evidence>
<evidence type="ECO:0000256" key="6">
    <source>
        <dbReference type="ARBA" id="ARBA00022801"/>
    </source>
</evidence>
<evidence type="ECO:0000256" key="2">
    <source>
        <dbReference type="ARBA" id="ARBA00010278"/>
    </source>
</evidence>
<comment type="similarity">
    <text evidence="2">Belongs to the faeC family.</text>
</comment>
<gene>
    <name evidence="12" type="ORF">ACFQSB_37705</name>
</gene>
<evidence type="ECO:0000256" key="4">
    <source>
        <dbReference type="ARBA" id="ARBA00022651"/>
    </source>
</evidence>
<evidence type="ECO:0000313" key="12">
    <source>
        <dbReference type="EMBL" id="MFC7387994.1"/>
    </source>
</evidence>
<dbReference type="InterPro" id="IPR001919">
    <property type="entry name" value="CBD2"/>
</dbReference>
<name>A0ABW2PF32_9ACTN</name>
<evidence type="ECO:0000256" key="1">
    <source>
        <dbReference type="ARBA" id="ARBA00004613"/>
    </source>
</evidence>
<dbReference type="Gene3D" id="3.40.50.1820">
    <property type="entry name" value="alpha/beta hydrolase"/>
    <property type="match status" value="1"/>
</dbReference>
<dbReference type="InterPro" id="IPR029058">
    <property type="entry name" value="AB_hydrolase_fold"/>
</dbReference>
<keyword evidence="8" id="KW-0624">Polysaccharide degradation</keyword>
<proteinExistence type="inferred from homology"/>
<comment type="caution">
    <text evidence="12">The sequence shown here is derived from an EMBL/GenBank/DDBJ whole genome shotgun (WGS) entry which is preliminary data.</text>
</comment>
<keyword evidence="3" id="KW-0964">Secreted</keyword>
<keyword evidence="5" id="KW-0732">Signal</keyword>
<comment type="function">
    <text evidence="9">Involved in degradation of plant cell walls. Hydrolyzes the feruloyl-arabinose ester bond in arabinoxylans, and the feruloyl-galactose ester bond in pectin. Active against paranitrophenyl-acetate, methyl ferulate and wheat arabinoxylan.</text>
</comment>
<dbReference type="InterPro" id="IPR008965">
    <property type="entry name" value="CBM2/CBM3_carb-bd_dom_sf"/>
</dbReference>
<dbReference type="Gene3D" id="2.60.40.290">
    <property type="match status" value="1"/>
</dbReference>
<comment type="subcellular location">
    <subcellularLocation>
        <location evidence="1">Secreted</location>
    </subcellularLocation>
</comment>
<reference evidence="13" key="1">
    <citation type="journal article" date="2019" name="Int. J. Syst. Evol. Microbiol.">
        <title>The Global Catalogue of Microorganisms (GCM) 10K type strain sequencing project: providing services to taxonomists for standard genome sequencing and annotation.</title>
        <authorList>
            <consortium name="The Broad Institute Genomics Platform"/>
            <consortium name="The Broad Institute Genome Sequencing Center for Infectious Disease"/>
            <person name="Wu L."/>
            <person name="Ma J."/>
        </authorList>
    </citation>
    <scope>NUCLEOTIDE SEQUENCE [LARGE SCALE GENOMIC DNA]</scope>
    <source>
        <strain evidence="13">CECT 7649</strain>
    </source>
</reference>
<dbReference type="PROSITE" id="PS51173">
    <property type="entry name" value="CBM2"/>
    <property type="match status" value="1"/>
</dbReference>
<dbReference type="SMART" id="SM00637">
    <property type="entry name" value="CBD_II"/>
    <property type="match status" value="1"/>
</dbReference>
<dbReference type="PANTHER" id="PTHR38050:SF1">
    <property type="entry name" value="FERULOYL ESTERASE C"/>
    <property type="match status" value="1"/>
</dbReference>
<keyword evidence="13" id="KW-1185">Reference proteome</keyword>
<evidence type="ECO:0000313" key="13">
    <source>
        <dbReference type="Proteomes" id="UP001596496"/>
    </source>
</evidence>
<dbReference type="EMBL" id="JBHTCG010000049">
    <property type="protein sequence ID" value="MFC7387994.1"/>
    <property type="molecule type" value="Genomic_DNA"/>
</dbReference>
<evidence type="ECO:0000256" key="3">
    <source>
        <dbReference type="ARBA" id="ARBA00022525"/>
    </source>
</evidence>
<dbReference type="Pfam" id="PF00553">
    <property type="entry name" value="CBM_2"/>
    <property type="match status" value="1"/>
</dbReference>
<sequence>VAPQGFNNGWANSGGEDVTFIDDIVRQIETDLCVDTTQLFATGFSYGGAMSYSLACSRATVFRAVAVQSGGVLSGCSDGSKPIAYMGIHGIRDSVLNISGGRSLRDRFVKNNGCTAQNPPEPTQGSLTHRITTYSGCRSGYPVVWAAFDEGHIAAPQDGATGDSGSRTWVPAEVWKFFTQFAGTDPNPTPTPTPTPTVTPTVTPTPNPTPTPTPTPGTGACRVTDTLNAWNSGLTSDISITNTGTAAINGWSLVFTLPGGQTITSGWNATYSPTSGQVTAKNVSYNGAIAPNASVSIGFQATHTGNTGKPTSFTLNGAACTIA</sequence>
<accession>A0ABW2PF32</accession>
<dbReference type="SUPFAM" id="SSF49384">
    <property type="entry name" value="Carbohydrate-binding domain"/>
    <property type="match status" value="1"/>
</dbReference>
<feature type="non-terminal residue" evidence="12">
    <location>
        <position position="1"/>
    </location>
</feature>
<evidence type="ECO:0000256" key="9">
    <source>
        <dbReference type="ARBA" id="ARBA00025250"/>
    </source>
</evidence>
<dbReference type="SUPFAM" id="SSF53474">
    <property type="entry name" value="alpha/beta-Hydrolases"/>
    <property type="match status" value="1"/>
</dbReference>
<dbReference type="Proteomes" id="UP001596496">
    <property type="component" value="Unassembled WGS sequence"/>
</dbReference>
<evidence type="ECO:0000256" key="8">
    <source>
        <dbReference type="ARBA" id="ARBA00023326"/>
    </source>
</evidence>